<feature type="coiled-coil region" evidence="1">
    <location>
        <begin position="617"/>
        <end position="651"/>
    </location>
</feature>
<evidence type="ECO:0000313" key="6">
    <source>
        <dbReference type="Proteomes" id="UP000257109"/>
    </source>
</evidence>
<keyword evidence="3" id="KW-0812">Transmembrane</keyword>
<gene>
    <name evidence="5" type="ORF">CR513_05428</name>
</gene>
<dbReference type="OrthoDB" id="1436780at2759"/>
<name>A0A371I4X3_MUCPR</name>
<dbReference type="Pfam" id="PF04195">
    <property type="entry name" value="Transposase_28"/>
    <property type="match status" value="1"/>
</dbReference>
<evidence type="ECO:0000259" key="4">
    <source>
        <dbReference type="Pfam" id="PF04195"/>
    </source>
</evidence>
<sequence length="808" mass="88483">MARVHVCNMSAAYDGLGSWVSFGLANIVQIHLIFAPLSSLIAIIIRTRLPDAFFFILSSVRLAGVFLYSVHYPFPFSLNPLVLHTAFVASASSTFILPLPWPLQGLLLTLALFSTGNLFEDAPGPSAPGDQSPAEVAPGGSSGATGDGLSDSGSSSSNSYPFEIWYRDDTHDAKTDEPYAWVDDEVKKTSSHLNRSSALLGMAKAICQKGPWFVRVSPCRAGETVNIGSSTEGRPFFYLYDTFHSKLGIRLPFSHFERAVLQALNVAPTQLHPNGWAYVRAFELLCEDLGKAPSLGVFFWFYTVKKTEKVGWLSLCSRPKRKLFIPFLQSYKKFKTQFFKVTPGDIGPNLLVDKDGRPFFPLHWTHQPAVSITVDLGDLESWEKSLARELSDLPLLPSAKIIKGDDYSSKVLREMKKKMAKKAEKEKRPTIIVEPIAAAELPSSQATADLSSDPASLTVAGENVPEAITGDIGDLLNGSPLRFEDQPQEGEGGQVCKTEGERPAKRQHMEESMAVDEPTTARVDAEGVANPSPCPQWDSILSSLPSSFPARGPPPLLGRAVDLSLSRAENDKVHQLGVVGTCKMLQHHAAHTLIIARAAEKEFGRLAHQSRSFEERAARIEADFLQLSKNYAEAEIKINSYRSATANLEEDLKRTVIKNKDLQLANCELNTTVGYANARVDALQRKNGDLESSLAGLREELASSDSSLKHASEDLVSRDDTIRRLEQTIATLNRKIDDQTRKIEAQEEAVTKLGGDIVEQFEAGFAKALGQVQFLHPSIDISEADPFKYLIDGQLILAPSPPSSPASP</sequence>
<evidence type="ECO:0000256" key="3">
    <source>
        <dbReference type="SAM" id="Phobius"/>
    </source>
</evidence>
<evidence type="ECO:0000256" key="2">
    <source>
        <dbReference type="SAM" id="MobiDB-lite"/>
    </source>
</evidence>
<feature type="transmembrane region" description="Helical" evidence="3">
    <location>
        <begin position="19"/>
        <end position="45"/>
    </location>
</feature>
<dbReference type="InterPro" id="IPR007321">
    <property type="entry name" value="Transposase_28"/>
</dbReference>
<protein>
    <recommendedName>
        <fullName evidence="4">Transposase (putative) gypsy type domain-containing protein</fullName>
    </recommendedName>
</protein>
<feature type="coiled-coil region" evidence="1">
    <location>
        <begin position="680"/>
        <end position="749"/>
    </location>
</feature>
<dbReference type="PANTHER" id="PTHR31099:SF28">
    <property type="entry name" value="F5J5.12"/>
    <property type="match status" value="1"/>
</dbReference>
<reference evidence="5" key="1">
    <citation type="submission" date="2018-05" db="EMBL/GenBank/DDBJ databases">
        <title>Draft genome of Mucuna pruriens seed.</title>
        <authorList>
            <person name="Nnadi N.E."/>
            <person name="Vos R."/>
            <person name="Hasami M.H."/>
            <person name="Devisetty U.K."/>
            <person name="Aguiy J.C."/>
        </authorList>
    </citation>
    <scope>NUCLEOTIDE SEQUENCE [LARGE SCALE GENOMIC DNA]</scope>
    <source>
        <strain evidence="5">JCA_2017</strain>
    </source>
</reference>
<feature type="non-terminal residue" evidence="5">
    <location>
        <position position="1"/>
    </location>
</feature>
<dbReference type="Proteomes" id="UP000257109">
    <property type="component" value="Unassembled WGS sequence"/>
</dbReference>
<comment type="caution">
    <text evidence="5">The sequence shown here is derived from an EMBL/GenBank/DDBJ whole genome shotgun (WGS) entry which is preliminary data.</text>
</comment>
<proteinExistence type="predicted"/>
<dbReference type="Gene3D" id="1.10.287.1490">
    <property type="match status" value="1"/>
</dbReference>
<dbReference type="PANTHER" id="PTHR31099">
    <property type="entry name" value="OS06G0165300 PROTEIN"/>
    <property type="match status" value="1"/>
</dbReference>
<keyword evidence="3" id="KW-0472">Membrane</keyword>
<accession>A0A371I4X3</accession>
<feature type="transmembrane region" description="Helical" evidence="3">
    <location>
        <begin position="52"/>
        <end position="70"/>
    </location>
</feature>
<keyword evidence="6" id="KW-1185">Reference proteome</keyword>
<evidence type="ECO:0000256" key="1">
    <source>
        <dbReference type="SAM" id="Coils"/>
    </source>
</evidence>
<feature type="region of interest" description="Disordered" evidence="2">
    <location>
        <begin position="123"/>
        <end position="157"/>
    </location>
</feature>
<feature type="region of interest" description="Disordered" evidence="2">
    <location>
        <begin position="483"/>
        <end position="517"/>
    </location>
</feature>
<keyword evidence="1" id="KW-0175">Coiled coil</keyword>
<evidence type="ECO:0000313" key="5">
    <source>
        <dbReference type="EMBL" id="RDY10098.1"/>
    </source>
</evidence>
<organism evidence="5 6">
    <name type="scientific">Mucuna pruriens</name>
    <name type="common">Velvet bean</name>
    <name type="synonym">Dolichos pruriens</name>
    <dbReference type="NCBI Taxonomy" id="157652"/>
    <lineage>
        <taxon>Eukaryota</taxon>
        <taxon>Viridiplantae</taxon>
        <taxon>Streptophyta</taxon>
        <taxon>Embryophyta</taxon>
        <taxon>Tracheophyta</taxon>
        <taxon>Spermatophyta</taxon>
        <taxon>Magnoliopsida</taxon>
        <taxon>eudicotyledons</taxon>
        <taxon>Gunneridae</taxon>
        <taxon>Pentapetalae</taxon>
        <taxon>rosids</taxon>
        <taxon>fabids</taxon>
        <taxon>Fabales</taxon>
        <taxon>Fabaceae</taxon>
        <taxon>Papilionoideae</taxon>
        <taxon>50 kb inversion clade</taxon>
        <taxon>NPAAA clade</taxon>
        <taxon>indigoferoid/millettioid clade</taxon>
        <taxon>Phaseoleae</taxon>
        <taxon>Mucuna</taxon>
    </lineage>
</organism>
<feature type="compositionally biased region" description="Low complexity" evidence="2">
    <location>
        <begin position="147"/>
        <end position="157"/>
    </location>
</feature>
<dbReference type="EMBL" id="QJKJ01000909">
    <property type="protein sequence ID" value="RDY10098.1"/>
    <property type="molecule type" value="Genomic_DNA"/>
</dbReference>
<dbReference type="AlphaFoldDB" id="A0A371I4X3"/>
<feature type="compositionally biased region" description="Basic and acidic residues" evidence="2">
    <location>
        <begin position="498"/>
        <end position="511"/>
    </location>
</feature>
<keyword evidence="3" id="KW-1133">Transmembrane helix</keyword>
<feature type="domain" description="Transposase (putative) gypsy type" evidence="4">
    <location>
        <begin position="247"/>
        <end position="305"/>
    </location>
</feature>